<dbReference type="EMBL" id="LANU01000003">
    <property type="protein sequence ID" value="KJV63299.1"/>
    <property type="molecule type" value="Genomic_DNA"/>
</dbReference>
<comment type="caution">
    <text evidence="1">The sequence shown here is derived from an EMBL/GenBank/DDBJ whole genome shotgun (WGS) entry which is preliminary data.</text>
</comment>
<accession>A0A0F3N8P5</accession>
<dbReference type="Proteomes" id="UP000033546">
    <property type="component" value="Unassembled WGS sequence"/>
</dbReference>
<gene>
    <name evidence="1" type="ORF">EMUCRT_0745</name>
</gene>
<sequence>MWISELLIEVMLVSAAEKNADKISSISILSTEVTNKPIEDQKLK</sequence>
<evidence type="ECO:0000313" key="2">
    <source>
        <dbReference type="Proteomes" id="UP000033546"/>
    </source>
</evidence>
<protein>
    <submittedName>
        <fullName evidence="1">Uncharacterized protein</fullName>
    </submittedName>
</protein>
<proteinExistence type="predicted"/>
<name>A0A0F3N8P5_9RICK</name>
<reference evidence="1 2" key="1">
    <citation type="submission" date="2015-02" db="EMBL/GenBank/DDBJ databases">
        <title>Genome Sequencing of Rickettsiales.</title>
        <authorList>
            <person name="Daugherty S.C."/>
            <person name="Su Q."/>
            <person name="Abolude K."/>
            <person name="Beier-Sexton M."/>
            <person name="Carlyon J.A."/>
            <person name="Carter R."/>
            <person name="Day N.P."/>
            <person name="Dumler S.J."/>
            <person name="Dyachenko V."/>
            <person name="Godinez A."/>
            <person name="Kurtti T.J."/>
            <person name="Lichay M."/>
            <person name="Mullins K.E."/>
            <person name="Ott S."/>
            <person name="Pappas-Brown V."/>
            <person name="Paris D.H."/>
            <person name="Patel P."/>
            <person name="Richards A.L."/>
            <person name="Sadzewicz L."/>
            <person name="Sears K."/>
            <person name="Seidman D."/>
            <person name="Sengamalay N."/>
            <person name="Stenos J."/>
            <person name="Tallon L.J."/>
            <person name="Vincent G."/>
            <person name="Fraser C.M."/>
            <person name="Munderloh U."/>
            <person name="Dunning-Hotopp J.C."/>
        </authorList>
    </citation>
    <scope>NUCLEOTIDE SEQUENCE [LARGE SCALE GENOMIC DNA]</scope>
    <source>
        <strain evidence="1 2">EmCRT</strain>
    </source>
</reference>
<dbReference type="AlphaFoldDB" id="A0A0F3N8P5"/>
<evidence type="ECO:0000313" key="1">
    <source>
        <dbReference type="EMBL" id="KJV63299.1"/>
    </source>
</evidence>
<organism evidence="1 2">
    <name type="scientific">Ehrlichia cf. muris str. EmCRT</name>
    <dbReference type="NCBI Taxonomy" id="1359167"/>
    <lineage>
        <taxon>Bacteria</taxon>
        <taxon>Pseudomonadati</taxon>
        <taxon>Pseudomonadota</taxon>
        <taxon>Alphaproteobacteria</taxon>
        <taxon>Rickettsiales</taxon>
        <taxon>Anaplasmataceae</taxon>
        <taxon>Ehrlichia</taxon>
    </lineage>
</organism>